<dbReference type="InterPro" id="IPR036915">
    <property type="entry name" value="Cyclin-like_sf"/>
</dbReference>
<evidence type="ECO:0000256" key="1">
    <source>
        <dbReference type="SAM" id="MobiDB-lite"/>
    </source>
</evidence>
<dbReference type="GO" id="GO:0016538">
    <property type="term" value="F:cyclin-dependent protein serine/threonine kinase regulator activity"/>
    <property type="evidence" value="ECO:0007669"/>
    <property type="project" value="InterPro"/>
</dbReference>
<reference evidence="3" key="1">
    <citation type="submission" date="2021-06" db="EMBL/GenBank/DDBJ databases">
        <authorList>
            <person name="Kallberg Y."/>
            <person name="Tangrot J."/>
            <person name="Rosling A."/>
        </authorList>
    </citation>
    <scope>NUCLEOTIDE SEQUENCE</scope>
    <source>
        <strain evidence="3">BR232B</strain>
    </source>
</reference>
<evidence type="ECO:0000313" key="3">
    <source>
        <dbReference type="EMBL" id="CAG8503413.1"/>
    </source>
</evidence>
<dbReference type="InterPro" id="IPR043198">
    <property type="entry name" value="Cyclin/Ssn8"/>
</dbReference>
<protein>
    <submittedName>
        <fullName evidence="3">8137_t:CDS:1</fullName>
    </submittedName>
</protein>
<keyword evidence="4" id="KW-1185">Reference proteome</keyword>
<evidence type="ECO:0000313" key="4">
    <source>
        <dbReference type="Proteomes" id="UP000789739"/>
    </source>
</evidence>
<dbReference type="Proteomes" id="UP000789739">
    <property type="component" value="Unassembled WGS sequence"/>
</dbReference>
<dbReference type="SUPFAM" id="SSF47954">
    <property type="entry name" value="Cyclin-like"/>
    <property type="match status" value="2"/>
</dbReference>
<dbReference type="Pfam" id="PF02984">
    <property type="entry name" value="Cyclin_C"/>
    <property type="match status" value="1"/>
</dbReference>
<dbReference type="InterPro" id="IPR013763">
    <property type="entry name" value="Cyclin-like_dom"/>
</dbReference>
<accession>A0A9N9F271</accession>
<evidence type="ECO:0000259" key="2">
    <source>
        <dbReference type="SMART" id="SM00385"/>
    </source>
</evidence>
<dbReference type="GO" id="GO:0006357">
    <property type="term" value="P:regulation of transcription by RNA polymerase II"/>
    <property type="evidence" value="ECO:0007669"/>
    <property type="project" value="InterPro"/>
</dbReference>
<feature type="region of interest" description="Disordered" evidence="1">
    <location>
        <begin position="1"/>
        <end position="25"/>
    </location>
</feature>
<dbReference type="AlphaFoldDB" id="A0A9N9F271"/>
<sequence length="313" mass="35279">MYPTEATSPLNTTPSSAASPDNITPDSDCLLNRPYFSRNETEYYMALSRGSIPKTKEAVIRIQSCNFIRAMGEKLGLYPSEYDNYSNDAISSILLVPSIKRVSVKCKDLSPQCFDISTTCVFVASKIEETYKKLKDILVAAYNVRHPLGPDINPDGQTLEEQRRRIIGYERLVLENIRFDFRIQQPHKFLVKFIKRLGGDKTLARKAWAIVNDAYKTTACLRFPAHVMAAASLWLAAKLLHMDFPPIMADGMKWTKLFCCKADDIEEICHAILDIYMEPSGNADDPANAEFIRIKIILNQQAEARGAIACKEP</sequence>
<dbReference type="OrthoDB" id="25002at2759"/>
<dbReference type="SMART" id="SM00385">
    <property type="entry name" value="CYCLIN"/>
    <property type="match status" value="2"/>
</dbReference>
<dbReference type="Gene3D" id="1.10.472.10">
    <property type="entry name" value="Cyclin-like"/>
    <property type="match status" value="2"/>
</dbReference>
<dbReference type="EMBL" id="CAJVPI010000222">
    <property type="protein sequence ID" value="CAG8503413.1"/>
    <property type="molecule type" value="Genomic_DNA"/>
</dbReference>
<proteinExistence type="predicted"/>
<gene>
    <name evidence="3" type="ORF">PBRASI_LOCUS2728</name>
</gene>
<dbReference type="PANTHER" id="PTHR10026">
    <property type="entry name" value="CYCLIN"/>
    <property type="match status" value="1"/>
</dbReference>
<feature type="domain" description="Cyclin-like" evidence="2">
    <location>
        <begin position="188"/>
        <end position="274"/>
    </location>
</feature>
<organism evidence="3 4">
    <name type="scientific">Paraglomus brasilianum</name>
    <dbReference type="NCBI Taxonomy" id="144538"/>
    <lineage>
        <taxon>Eukaryota</taxon>
        <taxon>Fungi</taxon>
        <taxon>Fungi incertae sedis</taxon>
        <taxon>Mucoromycota</taxon>
        <taxon>Glomeromycotina</taxon>
        <taxon>Glomeromycetes</taxon>
        <taxon>Paraglomerales</taxon>
        <taxon>Paraglomeraceae</taxon>
        <taxon>Paraglomus</taxon>
    </lineage>
</organism>
<name>A0A9N9F271_9GLOM</name>
<comment type="caution">
    <text evidence="3">The sequence shown here is derived from an EMBL/GenBank/DDBJ whole genome shotgun (WGS) entry which is preliminary data.</text>
</comment>
<dbReference type="InterPro" id="IPR004367">
    <property type="entry name" value="Cyclin_C-dom"/>
</dbReference>
<feature type="domain" description="Cyclin-like" evidence="2">
    <location>
        <begin position="66"/>
        <end position="175"/>
    </location>
</feature>